<reference evidence="2 3" key="1">
    <citation type="submission" date="2010-12" db="EMBL/GenBank/DDBJ databases">
        <authorList>
            <person name="Muzny D."/>
            <person name="Qin X."/>
            <person name="Deng J."/>
            <person name="Jiang H."/>
            <person name="Liu Y."/>
            <person name="Qu J."/>
            <person name="Song X.-Z."/>
            <person name="Zhang L."/>
            <person name="Thornton R."/>
            <person name="Coyle M."/>
            <person name="Francisco L."/>
            <person name="Jackson L."/>
            <person name="Javaid M."/>
            <person name="Korchina V."/>
            <person name="Kovar C."/>
            <person name="Mata R."/>
            <person name="Mathew T."/>
            <person name="Ngo R."/>
            <person name="Nguyen L."/>
            <person name="Nguyen N."/>
            <person name="Okwuonu G."/>
            <person name="Ongeri F."/>
            <person name="Pham C."/>
            <person name="Simmons D."/>
            <person name="Wilczek-Boney K."/>
            <person name="Hale W."/>
            <person name="Jakkamsetti A."/>
            <person name="Pham P."/>
            <person name="Ruth R."/>
            <person name="San Lucas F."/>
            <person name="Warren J."/>
            <person name="Zhang J."/>
            <person name="Zhao Z."/>
            <person name="Zhou C."/>
            <person name="Zhu D."/>
            <person name="Lee S."/>
            <person name="Bess C."/>
            <person name="Blankenburg K."/>
            <person name="Forbes L."/>
            <person name="Fu Q."/>
            <person name="Gubbala S."/>
            <person name="Hirani K."/>
            <person name="Jayaseelan J.C."/>
            <person name="Lara F."/>
            <person name="Munidasa M."/>
            <person name="Palculict T."/>
            <person name="Patil S."/>
            <person name="Pu L.-L."/>
            <person name="Saada N."/>
            <person name="Tang L."/>
            <person name="Weissenberger G."/>
            <person name="Zhu Y."/>
            <person name="Hemphill L."/>
            <person name="Shang Y."/>
            <person name="Youmans B."/>
            <person name="Ayvaz T."/>
            <person name="Ross M."/>
            <person name="Santibanez J."/>
            <person name="Aqrawi P."/>
            <person name="Gross S."/>
            <person name="Joshi V."/>
            <person name="Fowler G."/>
            <person name="Nazareth L."/>
            <person name="Reid J."/>
            <person name="Worley K."/>
            <person name="Petrosino J."/>
            <person name="Highlander S."/>
            <person name="Gibbs R."/>
        </authorList>
    </citation>
    <scope>NUCLEOTIDE SEQUENCE [LARGE SCALE GENOMIC DNA]</scope>
    <source>
        <strain evidence="2 3">ATCC 23263</strain>
    </source>
</reference>
<dbReference type="AlphaFoldDB" id="E6MGW7"/>
<dbReference type="Pfam" id="PF04531">
    <property type="entry name" value="Phage_holin_1"/>
    <property type="match status" value="1"/>
</dbReference>
<organism evidence="2 3">
    <name type="scientific">Pseudoramibacter alactolyticus ATCC 23263</name>
    <dbReference type="NCBI Taxonomy" id="887929"/>
    <lineage>
        <taxon>Bacteria</taxon>
        <taxon>Bacillati</taxon>
        <taxon>Bacillota</taxon>
        <taxon>Clostridia</taxon>
        <taxon>Eubacteriales</taxon>
        <taxon>Eubacteriaceae</taxon>
        <taxon>Pseudoramibacter</taxon>
    </lineage>
</organism>
<dbReference type="NCBIfam" id="TIGR01598">
    <property type="entry name" value="holin_phiLC3"/>
    <property type="match status" value="1"/>
</dbReference>
<dbReference type="Proteomes" id="UP000004754">
    <property type="component" value="Unassembled WGS sequence"/>
</dbReference>
<sequence>MKKINWKLRLKNKTALAAIVAAAVTFIYQILGIIGVVPAIAQNDVIQGLGIALNLLATLGIITDPTTEGAGDSTQALGYDYPSPTAPTGKATEQEGE</sequence>
<protein>
    <submittedName>
        <fullName evidence="2">Holin, phage phi LC3 family</fullName>
    </submittedName>
</protein>
<dbReference type="EMBL" id="AEQN01000016">
    <property type="protein sequence ID" value="EFV01857.1"/>
    <property type="molecule type" value="Genomic_DNA"/>
</dbReference>
<feature type="region of interest" description="Disordered" evidence="1">
    <location>
        <begin position="68"/>
        <end position="97"/>
    </location>
</feature>
<gene>
    <name evidence="2" type="ORF">HMP0721_1251</name>
</gene>
<keyword evidence="3" id="KW-1185">Reference proteome</keyword>
<dbReference type="OrthoDB" id="3176072at2"/>
<accession>E6MGW7</accession>
<dbReference type="InterPro" id="IPR006485">
    <property type="entry name" value="Phage-like_holin"/>
</dbReference>
<dbReference type="RefSeq" id="WP_006598674.1">
    <property type="nucleotide sequence ID" value="NZ_GL622359.1"/>
</dbReference>
<dbReference type="STRING" id="887929.HMP0721_1251"/>
<evidence type="ECO:0000313" key="3">
    <source>
        <dbReference type="Proteomes" id="UP000004754"/>
    </source>
</evidence>
<dbReference type="eggNOG" id="COG5546">
    <property type="taxonomic scope" value="Bacteria"/>
</dbReference>
<dbReference type="HOGENOM" id="CLU_170163_1_0_9"/>
<comment type="caution">
    <text evidence="2">The sequence shown here is derived from an EMBL/GenBank/DDBJ whole genome shotgun (WGS) entry which is preliminary data.</text>
</comment>
<evidence type="ECO:0000313" key="2">
    <source>
        <dbReference type="EMBL" id="EFV01857.1"/>
    </source>
</evidence>
<evidence type="ECO:0000256" key="1">
    <source>
        <dbReference type="SAM" id="MobiDB-lite"/>
    </source>
</evidence>
<name>E6MGW7_9FIRM</name>
<proteinExistence type="predicted"/>